<name>A0A8J4FHL9_9CHLO</name>
<comment type="caution">
    <text evidence="3">The sequence shown here is derived from an EMBL/GenBank/DDBJ whole genome shotgun (WGS) entry which is preliminary data.</text>
</comment>
<feature type="region of interest" description="Disordered" evidence="1">
    <location>
        <begin position="208"/>
        <end position="253"/>
    </location>
</feature>
<dbReference type="InterPro" id="IPR023801">
    <property type="entry name" value="His_deacetylse_dom"/>
</dbReference>
<gene>
    <name evidence="3" type="ORF">Vretifemale_2793</name>
    <name evidence="4" type="ORF">Vretimale_4234</name>
</gene>
<feature type="compositionally biased region" description="Polar residues" evidence="1">
    <location>
        <begin position="210"/>
        <end position="221"/>
    </location>
</feature>
<dbReference type="PANTHER" id="PTHR10625">
    <property type="entry name" value="HISTONE DEACETYLASE HDAC1-RELATED"/>
    <property type="match status" value="1"/>
</dbReference>
<dbReference type="GO" id="GO:0004407">
    <property type="term" value="F:histone deacetylase activity"/>
    <property type="evidence" value="ECO:0007669"/>
    <property type="project" value="TreeGrafter"/>
</dbReference>
<dbReference type="GO" id="GO:0040029">
    <property type="term" value="P:epigenetic regulation of gene expression"/>
    <property type="evidence" value="ECO:0007669"/>
    <property type="project" value="TreeGrafter"/>
</dbReference>
<proteinExistence type="predicted"/>
<dbReference type="InterPro" id="IPR037138">
    <property type="entry name" value="His_deacetylse_dom_sf"/>
</dbReference>
<protein>
    <recommendedName>
        <fullName evidence="2">Histone deacetylase domain-containing protein</fullName>
    </recommendedName>
</protein>
<dbReference type="EMBL" id="BNCP01000004">
    <property type="protein sequence ID" value="GIL72428.1"/>
    <property type="molecule type" value="Genomic_DNA"/>
</dbReference>
<keyword evidence="5" id="KW-1185">Reference proteome</keyword>
<feature type="region of interest" description="Disordered" evidence="1">
    <location>
        <begin position="566"/>
        <end position="589"/>
    </location>
</feature>
<feature type="domain" description="Histone deacetylase" evidence="2">
    <location>
        <begin position="852"/>
        <end position="1172"/>
    </location>
</feature>
<feature type="compositionally biased region" description="Pro residues" evidence="1">
    <location>
        <begin position="1277"/>
        <end position="1286"/>
    </location>
</feature>
<evidence type="ECO:0000313" key="3">
    <source>
        <dbReference type="EMBL" id="GIL72428.1"/>
    </source>
</evidence>
<dbReference type="SUPFAM" id="SSF52768">
    <property type="entry name" value="Arginase/deacetylase"/>
    <property type="match status" value="1"/>
</dbReference>
<evidence type="ECO:0000313" key="4">
    <source>
        <dbReference type="EMBL" id="GIL98911.1"/>
    </source>
</evidence>
<feature type="region of interest" description="Disordered" evidence="1">
    <location>
        <begin position="1272"/>
        <end position="1320"/>
    </location>
</feature>
<feature type="compositionally biased region" description="Pro residues" evidence="1">
    <location>
        <begin position="1297"/>
        <end position="1312"/>
    </location>
</feature>
<dbReference type="InterPro" id="IPR023696">
    <property type="entry name" value="Ureohydrolase_dom_sf"/>
</dbReference>
<sequence>MVSGSSTSPLHVRYHHAGSPYEPALATNATNASTLHPRGFECSTPASPSRNSDSHGFAQLAGTSAAHLDGTTSPSPSSDSAAVGGAGVAATPLVDRPALGRFSASFPQFGAHSMSPLDPVSASVIYSDSARVTAGVTGFPVMPYERAAANGGEHLMVSVHLFHREELRQGPVPDSAAAEEAVLLTAAQTTPRQESFFEERAVAERRESITAESSRFATQSMSPPPPHCTASLVAMGKPSSQSPPPQQQQYTPNGMVGTAAAVPTRPRHGSATTISYGSTGCHPAGHGENAVAGLSTSPTASLSEHITRTASLPLLMCNAVIPAGASPAIPIAIAGVGTSGRVRATTVHTPLPNSGGGSAATAAHRSITQNVDHQINRQYVVGHQQQQQPQQPFYLQSDGEAHISSTVQFVGSVSPSAAPFHSTFPGSSRHAACGGSSGEGGTANGEEVCLPQRQLQPLAEVDCGVAAQAAIAVGGGRVSISDVGAATIRGSDGAGLLIDLMEGESSLTSRSGRAGAVKGDTATVTAAAVAARDTDGDEEFEDAVEVQHDDGDHVGFHHHVIMRGDAAAAPSPPPAAASPTDQHHRLQRGNYSGVEPFGLEAAVVGDVVRGGGSEGCHPHGLAQKLDSDSQHSAPLASSGAGSMGVSAMVGYHRRPFDADNSGERIQMQVGAERRGRGEEEEHGEIDGASMVDALDEEEDVLDEDFGEDDVLEGEGEDEELLDGEEDEEYGGAMVFGSAAMTGFAVSASTIPAAPTPALYPSAYPLEQHFCVNCTRPFWGTHCRFCRHPADTEVVVPELLEGAVQSMLAGQRQQQKSGGGSRGEGVLLAYDDRCRAHLEETIPGSSHGQGRSHPERPERVAAIMTRLHGAGLLSRFDRITGREATLQELVAVHDVELVSELNERTEEVARMAQTAVARQGGGGAAGGPGGDDSDMGEEWSMPQRSAHVLDCYFNSSTAVCARLAAGSAAEVARRVVSGSARHGAAIIRPPGHHAESSVAMGFCYYNNAAVAARAAQAAGAQRVLIMDWDVHHGNGTQRIFYDDATVMYMSTHRYDHSCFYPGTGDATETGSGPGVGFTVNVPWNSGGVRDADMLAAFRYVIRPLAAEFRPDIIIVSAGFDAAEGDPLGGCRISTAGFSHFAATLSALAPTVMLLEGGYNLIATAAATEACLRVLLGEPPLQLLDGLQARAGATTPQPQPMDPASDPWIMSGLEGVSDSAVESVCLALRVQGQFWRAAREHLAVVEAAVEVRRQRQLLRLQQQQPLQPREHWGWHVQVPPLPPPPPPQLTGVTTGLVSSPPPLPPPPPPPPPQLPNSNGGGISTAAALSVAVAVNNHGMHDAEEEDDDEEEQVELRIPGGPGSEGFYAASDLELEAERRRRMDSNSGGVLDHLGDPCIVARDVHMHG</sequence>
<dbReference type="Pfam" id="PF00850">
    <property type="entry name" value="Hist_deacetyl"/>
    <property type="match status" value="1"/>
</dbReference>
<evidence type="ECO:0000259" key="2">
    <source>
        <dbReference type="Pfam" id="PF00850"/>
    </source>
</evidence>
<dbReference type="GO" id="GO:0000118">
    <property type="term" value="C:histone deacetylase complex"/>
    <property type="evidence" value="ECO:0007669"/>
    <property type="project" value="TreeGrafter"/>
</dbReference>
<dbReference type="Proteomes" id="UP000747110">
    <property type="component" value="Unassembled WGS sequence"/>
</dbReference>
<dbReference type="InterPro" id="IPR000286">
    <property type="entry name" value="HDACs"/>
</dbReference>
<dbReference type="Proteomes" id="UP000722791">
    <property type="component" value="Unassembled WGS sequence"/>
</dbReference>
<reference evidence="3" key="1">
    <citation type="journal article" date="2021" name="Proc. Natl. Acad. Sci. U.S.A.">
        <title>Three genomes in the algal genus Volvox reveal the fate of a haploid sex-determining region after a transition to homothallism.</title>
        <authorList>
            <person name="Yamamoto K."/>
            <person name="Hamaji T."/>
            <person name="Kawai-Toyooka H."/>
            <person name="Matsuzaki R."/>
            <person name="Takahashi F."/>
            <person name="Nishimura Y."/>
            <person name="Kawachi M."/>
            <person name="Noguchi H."/>
            <person name="Minakuchi Y."/>
            <person name="Umen J.G."/>
            <person name="Toyoda A."/>
            <person name="Nozaki H."/>
        </authorList>
    </citation>
    <scope>NUCLEOTIDE SEQUENCE</scope>
    <source>
        <strain evidence="4">NIES-3785</strain>
        <strain evidence="3">NIES-3786</strain>
    </source>
</reference>
<dbReference type="OrthoDB" id="10412296at2759"/>
<feature type="region of interest" description="Disordered" evidence="1">
    <location>
        <begin position="36"/>
        <end position="57"/>
    </location>
</feature>
<organism evidence="3 5">
    <name type="scientific">Volvox reticuliferus</name>
    <dbReference type="NCBI Taxonomy" id="1737510"/>
    <lineage>
        <taxon>Eukaryota</taxon>
        <taxon>Viridiplantae</taxon>
        <taxon>Chlorophyta</taxon>
        <taxon>core chlorophytes</taxon>
        <taxon>Chlorophyceae</taxon>
        <taxon>CS clade</taxon>
        <taxon>Chlamydomonadales</taxon>
        <taxon>Volvocaceae</taxon>
        <taxon>Volvox</taxon>
    </lineage>
</organism>
<dbReference type="PANTHER" id="PTHR10625:SF25">
    <property type="entry name" value="HISTONE DEACETYLASE 18-RELATED"/>
    <property type="match status" value="1"/>
</dbReference>
<evidence type="ECO:0000313" key="5">
    <source>
        <dbReference type="Proteomes" id="UP000747110"/>
    </source>
</evidence>
<accession>A0A8J4FHL9</accession>
<dbReference type="PRINTS" id="PR01270">
    <property type="entry name" value="HDASUPER"/>
</dbReference>
<feature type="region of interest" description="Disordered" evidence="1">
    <location>
        <begin position="425"/>
        <end position="444"/>
    </location>
</feature>
<dbReference type="GO" id="GO:0005737">
    <property type="term" value="C:cytoplasm"/>
    <property type="evidence" value="ECO:0007669"/>
    <property type="project" value="TreeGrafter"/>
</dbReference>
<dbReference type="Gene3D" id="3.40.800.20">
    <property type="entry name" value="Histone deacetylase domain"/>
    <property type="match status" value="1"/>
</dbReference>
<feature type="region of interest" description="Disordered" evidence="1">
    <location>
        <begin position="610"/>
        <end position="639"/>
    </location>
</feature>
<evidence type="ECO:0000256" key="1">
    <source>
        <dbReference type="SAM" id="MobiDB-lite"/>
    </source>
</evidence>
<dbReference type="EMBL" id="BNCQ01000006">
    <property type="protein sequence ID" value="GIL98911.1"/>
    <property type="molecule type" value="Genomic_DNA"/>
</dbReference>